<dbReference type="EMBL" id="NVLK01000035">
    <property type="protein sequence ID" value="PEC20800.1"/>
    <property type="molecule type" value="Genomic_DNA"/>
</dbReference>
<keyword evidence="1" id="KW-1133">Transmembrane helix</keyword>
<keyword evidence="1" id="KW-0812">Transmembrane</keyword>
<gene>
    <name evidence="2" type="ORF">COM96_17285</name>
</gene>
<reference evidence="2 3" key="1">
    <citation type="submission" date="2017-09" db="EMBL/GenBank/DDBJ databases">
        <title>Large-scale bioinformatics analysis of Bacillus genomes uncovers conserved roles of natural products in bacterial physiology.</title>
        <authorList>
            <consortium name="Agbiome Team Llc"/>
            <person name="Bleich R.M."/>
            <person name="Grubbs K.J."/>
            <person name="Santa Maria K.C."/>
            <person name="Allen S.E."/>
            <person name="Farag S."/>
            <person name="Shank E.A."/>
            <person name="Bowers A."/>
        </authorList>
    </citation>
    <scope>NUCLEOTIDE SEQUENCE [LARGE SCALE GENOMIC DNA]</scope>
    <source>
        <strain evidence="2 3">AFS096845</strain>
    </source>
</reference>
<feature type="transmembrane region" description="Helical" evidence="1">
    <location>
        <begin position="37"/>
        <end position="55"/>
    </location>
</feature>
<dbReference type="RefSeq" id="WP_097904813.1">
    <property type="nucleotide sequence ID" value="NZ_NVLK01000035.1"/>
</dbReference>
<accession>A0A2A7HV50</accession>
<evidence type="ECO:0000313" key="2">
    <source>
        <dbReference type="EMBL" id="PEC20800.1"/>
    </source>
</evidence>
<dbReference type="Proteomes" id="UP000220006">
    <property type="component" value="Unassembled WGS sequence"/>
</dbReference>
<dbReference type="AlphaFoldDB" id="A0A2A7HV50"/>
<protein>
    <submittedName>
        <fullName evidence="2">Uncharacterized protein</fullName>
    </submittedName>
</protein>
<sequence length="234" mass="26638">MFDLLQTYTALYERKELEKEYSDLVASEKPCNVIPSYWILGVLGIIGLTFIVLVLGSDFFRAISTTSLLGSVFYAIGYIILFIIALIVIALILFVVGILVKLLNYIFGLFIRRTTAHQLKLNEISYKKKVLQDKYNALNHVLLNSHIPAEFQDLEILEFLNKVIKQRRASTIPEAINLYVAEMQHQEQLNKITALEAQSNRKIKVLEQDLAQAHKAAKKAQKTADSAFFISIFK</sequence>
<evidence type="ECO:0000256" key="1">
    <source>
        <dbReference type="SAM" id="Phobius"/>
    </source>
</evidence>
<organism evidence="2 3">
    <name type="scientific">Bacillus cereus</name>
    <dbReference type="NCBI Taxonomy" id="1396"/>
    <lineage>
        <taxon>Bacteria</taxon>
        <taxon>Bacillati</taxon>
        <taxon>Bacillota</taxon>
        <taxon>Bacilli</taxon>
        <taxon>Bacillales</taxon>
        <taxon>Bacillaceae</taxon>
        <taxon>Bacillus</taxon>
        <taxon>Bacillus cereus group</taxon>
    </lineage>
</organism>
<keyword evidence="1" id="KW-0472">Membrane</keyword>
<evidence type="ECO:0000313" key="3">
    <source>
        <dbReference type="Proteomes" id="UP000220006"/>
    </source>
</evidence>
<name>A0A2A7HV50_BACCE</name>
<proteinExistence type="predicted"/>
<comment type="caution">
    <text evidence="2">The sequence shown here is derived from an EMBL/GenBank/DDBJ whole genome shotgun (WGS) entry which is preliminary data.</text>
</comment>
<feature type="transmembrane region" description="Helical" evidence="1">
    <location>
        <begin position="75"/>
        <end position="103"/>
    </location>
</feature>